<dbReference type="InterPro" id="IPR050235">
    <property type="entry name" value="CK1_Ser-Thr_kinase"/>
</dbReference>
<protein>
    <submittedName>
        <fullName evidence="2">Uncharacterized protein</fullName>
    </submittedName>
</protein>
<gene>
    <name evidence="2" type="ORF">A4U43_C03F10430</name>
</gene>
<evidence type="ECO:0000313" key="2">
    <source>
        <dbReference type="EMBL" id="ONK74816.1"/>
    </source>
</evidence>
<organism evidence="2 3">
    <name type="scientific">Asparagus officinalis</name>
    <name type="common">Garden asparagus</name>
    <dbReference type="NCBI Taxonomy" id="4686"/>
    <lineage>
        <taxon>Eukaryota</taxon>
        <taxon>Viridiplantae</taxon>
        <taxon>Streptophyta</taxon>
        <taxon>Embryophyta</taxon>
        <taxon>Tracheophyta</taxon>
        <taxon>Spermatophyta</taxon>
        <taxon>Magnoliopsida</taxon>
        <taxon>Liliopsida</taxon>
        <taxon>Asparagales</taxon>
        <taxon>Asparagaceae</taxon>
        <taxon>Asparagoideae</taxon>
        <taxon>Asparagus</taxon>
    </lineage>
</organism>
<dbReference type="PANTHER" id="PTHR11909">
    <property type="entry name" value="CASEIN KINASE-RELATED"/>
    <property type="match status" value="1"/>
</dbReference>
<name>A0A5P1F8V4_ASPOF</name>
<reference evidence="3" key="1">
    <citation type="journal article" date="2017" name="Nat. Commun.">
        <title>The asparagus genome sheds light on the origin and evolution of a young Y chromosome.</title>
        <authorList>
            <person name="Harkess A."/>
            <person name="Zhou J."/>
            <person name="Xu C."/>
            <person name="Bowers J.E."/>
            <person name="Van der Hulst R."/>
            <person name="Ayyampalayam S."/>
            <person name="Mercati F."/>
            <person name="Riccardi P."/>
            <person name="McKain M.R."/>
            <person name="Kakrana A."/>
            <person name="Tang H."/>
            <person name="Ray J."/>
            <person name="Groenendijk J."/>
            <person name="Arikit S."/>
            <person name="Mathioni S.M."/>
            <person name="Nakano M."/>
            <person name="Shan H."/>
            <person name="Telgmann-Rauber A."/>
            <person name="Kanno A."/>
            <person name="Yue Z."/>
            <person name="Chen H."/>
            <person name="Li W."/>
            <person name="Chen Y."/>
            <person name="Xu X."/>
            <person name="Zhang Y."/>
            <person name="Luo S."/>
            <person name="Chen H."/>
            <person name="Gao J."/>
            <person name="Mao Z."/>
            <person name="Pires J.C."/>
            <person name="Luo M."/>
            <person name="Kudrna D."/>
            <person name="Wing R.A."/>
            <person name="Meyers B.C."/>
            <person name="Yi K."/>
            <person name="Kong H."/>
            <person name="Lavrijsen P."/>
            <person name="Sunseri F."/>
            <person name="Falavigna A."/>
            <person name="Ye Y."/>
            <person name="Leebens-Mack J.H."/>
            <person name="Chen G."/>
        </authorList>
    </citation>
    <scope>NUCLEOTIDE SEQUENCE [LARGE SCALE GENOMIC DNA]</scope>
    <source>
        <strain evidence="3">cv. DH0086</strain>
    </source>
</reference>
<evidence type="ECO:0000256" key="1">
    <source>
        <dbReference type="ARBA" id="ARBA00005926"/>
    </source>
</evidence>
<dbReference type="Gramene" id="ONK74816">
    <property type="protein sequence ID" value="ONK74816"/>
    <property type="gene ID" value="A4U43_C03F10430"/>
</dbReference>
<comment type="similarity">
    <text evidence="1">Belongs to the protein kinase superfamily. CK1 Ser/Thr protein kinase family. Casein kinase I subfamily.</text>
</comment>
<evidence type="ECO:0000313" key="3">
    <source>
        <dbReference type="Proteomes" id="UP000243459"/>
    </source>
</evidence>
<dbReference type="Proteomes" id="UP000243459">
    <property type="component" value="Chromosome 3"/>
</dbReference>
<keyword evidence="3" id="KW-1185">Reference proteome</keyword>
<dbReference type="EMBL" id="CM007383">
    <property type="protein sequence ID" value="ONK74816.1"/>
    <property type="molecule type" value="Genomic_DNA"/>
</dbReference>
<dbReference type="InterPro" id="IPR011009">
    <property type="entry name" value="Kinase-like_dom_sf"/>
</dbReference>
<proteinExistence type="inferred from homology"/>
<sequence length="129" mass="14720">MSPIVESHGCLSRIYTGSRVKKLFTQGVSQNRYPGKTYEQVYIIDFNLAKKYRDTSKHQHTPYRENKNLTGNARYASMNIHLGFLFEYVFDWTILKYHQSQIASTPPRPLRSGAGHSSGLAPVLGNVNR</sequence>
<dbReference type="SUPFAM" id="SSF56112">
    <property type="entry name" value="Protein kinase-like (PK-like)"/>
    <property type="match status" value="1"/>
</dbReference>
<dbReference type="AlphaFoldDB" id="A0A5P1F8V4"/>
<accession>A0A5P1F8V4</accession>
<dbReference type="Gene3D" id="1.10.510.10">
    <property type="entry name" value="Transferase(Phosphotransferase) domain 1"/>
    <property type="match status" value="1"/>
</dbReference>